<organism evidence="2">
    <name type="scientific">marine sediment metagenome</name>
    <dbReference type="NCBI Taxonomy" id="412755"/>
    <lineage>
        <taxon>unclassified sequences</taxon>
        <taxon>metagenomes</taxon>
        <taxon>ecological metagenomes</taxon>
    </lineage>
</organism>
<dbReference type="Gene3D" id="1.10.1520.10">
    <property type="entry name" value="Ribonuclease III domain"/>
    <property type="match status" value="1"/>
</dbReference>
<dbReference type="SUPFAM" id="SSF69065">
    <property type="entry name" value="RNase III domain-like"/>
    <property type="match status" value="1"/>
</dbReference>
<dbReference type="SMART" id="SM00535">
    <property type="entry name" value="RIBOc"/>
    <property type="match status" value="1"/>
</dbReference>
<dbReference type="Gene3D" id="3.30.160.20">
    <property type="match status" value="1"/>
</dbReference>
<dbReference type="PROSITE" id="PS50142">
    <property type="entry name" value="RNASE_3_2"/>
    <property type="match status" value="1"/>
</dbReference>
<dbReference type="InterPro" id="IPR000999">
    <property type="entry name" value="RNase_III_dom"/>
</dbReference>
<dbReference type="SUPFAM" id="SSF54768">
    <property type="entry name" value="dsRNA-binding domain-like"/>
    <property type="match status" value="1"/>
</dbReference>
<feature type="domain" description="RNase III" evidence="1">
    <location>
        <begin position="1"/>
        <end position="122"/>
    </location>
</feature>
<dbReference type="AlphaFoldDB" id="A0A0F9CCQ9"/>
<dbReference type="EMBL" id="LAZR01044921">
    <property type="protein sequence ID" value="KKL03461.1"/>
    <property type="molecule type" value="Genomic_DNA"/>
</dbReference>
<reference evidence="2" key="1">
    <citation type="journal article" date="2015" name="Nature">
        <title>Complex archaea that bridge the gap between prokaryotes and eukaryotes.</title>
        <authorList>
            <person name="Spang A."/>
            <person name="Saw J.H."/>
            <person name="Jorgensen S.L."/>
            <person name="Zaremba-Niedzwiedzka K."/>
            <person name="Martijn J."/>
            <person name="Lind A.E."/>
            <person name="van Eijk R."/>
            <person name="Schleper C."/>
            <person name="Guy L."/>
            <person name="Ettema T.J."/>
        </authorList>
    </citation>
    <scope>NUCLEOTIDE SEQUENCE</scope>
</reference>
<evidence type="ECO:0000259" key="1">
    <source>
        <dbReference type="PROSITE" id="PS50142"/>
    </source>
</evidence>
<comment type="caution">
    <text evidence="2">The sequence shown here is derived from an EMBL/GenBank/DDBJ whole genome shotgun (WGS) entry which is preliminary data.</text>
</comment>
<dbReference type="GO" id="GO:0004525">
    <property type="term" value="F:ribonuclease III activity"/>
    <property type="evidence" value="ECO:0007669"/>
    <property type="project" value="InterPro"/>
</dbReference>
<sequence>MEINNKLKEFFNLENNEEDFHNAITPKSCGGGDEFKLLALLGDRVLNLELYDILTNEGITDSGSLTLRINNYIHNEDILYLVGKILNIDKIMIPTDTNHQISRGELKESVEALIGANYKAHGFGPHKEIIKKLYEIIKKIEEKIKIKKQTQIYYENPIGKLQELFDVMHIPLPHYDVKSVDPIDTLPPFKCILTANFGEKDYRIESVLKNTKPETRKDAATKFLMILEGKIDIDKILDPPEKIITIKDDNNEELIPEEINFLKLSSEGQPNQIKISTETGETLYQWAVRYAKKKPFAMLILLSYRIDTFTGRSWHASIPNGELIFSYITFDDKEYYVIGFGTSKTKAKKDAAGKFIKNSKLFDWLEANY</sequence>
<dbReference type="GO" id="GO:0006396">
    <property type="term" value="P:RNA processing"/>
    <property type="evidence" value="ECO:0007669"/>
    <property type="project" value="InterPro"/>
</dbReference>
<protein>
    <recommendedName>
        <fullName evidence="1">RNase III domain-containing protein</fullName>
    </recommendedName>
</protein>
<name>A0A0F9CCQ9_9ZZZZ</name>
<proteinExistence type="predicted"/>
<dbReference type="InterPro" id="IPR036389">
    <property type="entry name" value="RNase_III_sf"/>
</dbReference>
<dbReference type="CDD" id="cd00048">
    <property type="entry name" value="DSRM_SF"/>
    <property type="match status" value="1"/>
</dbReference>
<evidence type="ECO:0000313" key="2">
    <source>
        <dbReference type="EMBL" id="KKL03461.1"/>
    </source>
</evidence>
<gene>
    <name evidence="2" type="ORF">LCGC14_2625930</name>
</gene>
<accession>A0A0F9CCQ9</accession>
<feature type="non-terminal residue" evidence="2">
    <location>
        <position position="369"/>
    </location>
</feature>